<gene>
    <name evidence="7" type="ORF">SAMN04489725_102203</name>
</gene>
<dbReference type="InterPro" id="IPR050584">
    <property type="entry name" value="Cholesterol_7-desaturase"/>
</dbReference>
<evidence type="ECO:0000313" key="8">
    <source>
        <dbReference type="Proteomes" id="UP000182589"/>
    </source>
</evidence>
<evidence type="ECO:0000259" key="6">
    <source>
        <dbReference type="PROSITE" id="PS51296"/>
    </source>
</evidence>
<reference evidence="8" key="1">
    <citation type="submission" date="2016-10" db="EMBL/GenBank/DDBJ databases">
        <authorList>
            <person name="Varghese N."/>
        </authorList>
    </citation>
    <scope>NUCLEOTIDE SEQUENCE [LARGE SCALE GENOMIC DNA]</scope>
    <source>
        <strain evidence="8">DSM 12489</strain>
    </source>
</reference>
<dbReference type="PROSITE" id="PS51296">
    <property type="entry name" value="RIESKE"/>
    <property type="match status" value="1"/>
</dbReference>
<evidence type="ECO:0000256" key="5">
    <source>
        <dbReference type="ARBA" id="ARBA00023014"/>
    </source>
</evidence>
<name>A0A1H2R7R2_9BACL</name>
<evidence type="ECO:0000256" key="1">
    <source>
        <dbReference type="ARBA" id="ARBA00022714"/>
    </source>
</evidence>
<keyword evidence="2" id="KW-0479">Metal-binding</keyword>
<dbReference type="PANTHER" id="PTHR21266">
    <property type="entry name" value="IRON-SULFUR DOMAIN CONTAINING PROTEIN"/>
    <property type="match status" value="1"/>
</dbReference>
<accession>A0A1H2R7R2</accession>
<dbReference type="SUPFAM" id="SSF50022">
    <property type="entry name" value="ISP domain"/>
    <property type="match status" value="1"/>
</dbReference>
<dbReference type="InterPro" id="IPR017941">
    <property type="entry name" value="Rieske_2Fe-2S"/>
</dbReference>
<evidence type="ECO:0000256" key="2">
    <source>
        <dbReference type="ARBA" id="ARBA00022723"/>
    </source>
</evidence>
<dbReference type="Proteomes" id="UP000182589">
    <property type="component" value="Unassembled WGS sequence"/>
</dbReference>
<dbReference type="Pfam" id="PF00355">
    <property type="entry name" value="Rieske"/>
    <property type="match status" value="1"/>
</dbReference>
<dbReference type="EMBL" id="FNOJ01000002">
    <property type="protein sequence ID" value="SDW15492.1"/>
    <property type="molecule type" value="Genomic_DNA"/>
</dbReference>
<organism evidence="7 8">
    <name type="scientific">Alicyclobacillus hesperidum</name>
    <dbReference type="NCBI Taxonomy" id="89784"/>
    <lineage>
        <taxon>Bacteria</taxon>
        <taxon>Bacillati</taxon>
        <taxon>Bacillota</taxon>
        <taxon>Bacilli</taxon>
        <taxon>Bacillales</taxon>
        <taxon>Alicyclobacillaceae</taxon>
        <taxon>Alicyclobacillus</taxon>
    </lineage>
</organism>
<keyword evidence="1" id="KW-0001">2Fe-2S</keyword>
<sequence>MSWYRVCRTSDVAVRSMQNFSVNGIEVNLYHLEDGWFATSDICTHQDCSLSDGDIDGNEIVCGCHGGAFDIRTGGATRMPCTIPLETFRVRIRNEFIEIEIEP</sequence>
<evidence type="ECO:0000313" key="7">
    <source>
        <dbReference type="EMBL" id="SDW15492.1"/>
    </source>
</evidence>
<dbReference type="GO" id="GO:0046872">
    <property type="term" value="F:metal ion binding"/>
    <property type="evidence" value="ECO:0007669"/>
    <property type="project" value="UniProtKB-KW"/>
</dbReference>
<evidence type="ECO:0000256" key="3">
    <source>
        <dbReference type="ARBA" id="ARBA00023002"/>
    </source>
</evidence>
<keyword evidence="8" id="KW-1185">Reference proteome</keyword>
<protein>
    <submittedName>
        <fullName evidence="7">3-phenylpropionate/trans-cinnamate dioxygenase ferredoxin subunit</fullName>
    </submittedName>
</protein>
<evidence type="ECO:0000256" key="4">
    <source>
        <dbReference type="ARBA" id="ARBA00023004"/>
    </source>
</evidence>
<dbReference type="RefSeq" id="WP_074691570.1">
    <property type="nucleotide sequence ID" value="NZ_FNOJ01000002.1"/>
</dbReference>
<dbReference type="InterPro" id="IPR036922">
    <property type="entry name" value="Rieske_2Fe-2S_sf"/>
</dbReference>
<dbReference type="GO" id="GO:0016705">
    <property type="term" value="F:oxidoreductase activity, acting on paired donors, with incorporation or reduction of molecular oxygen"/>
    <property type="evidence" value="ECO:0007669"/>
    <property type="project" value="UniProtKB-ARBA"/>
</dbReference>
<dbReference type="GO" id="GO:0051213">
    <property type="term" value="F:dioxygenase activity"/>
    <property type="evidence" value="ECO:0007669"/>
    <property type="project" value="UniProtKB-KW"/>
</dbReference>
<feature type="domain" description="Rieske" evidence="6">
    <location>
        <begin position="4"/>
        <end position="99"/>
    </location>
</feature>
<keyword evidence="7" id="KW-0223">Dioxygenase</keyword>
<proteinExistence type="predicted"/>
<dbReference type="STRING" id="89784.SAMN04489725_102203"/>
<dbReference type="Gene3D" id="2.102.10.10">
    <property type="entry name" value="Rieske [2Fe-2S] iron-sulphur domain"/>
    <property type="match status" value="1"/>
</dbReference>
<dbReference type="GO" id="GO:0051537">
    <property type="term" value="F:2 iron, 2 sulfur cluster binding"/>
    <property type="evidence" value="ECO:0007669"/>
    <property type="project" value="UniProtKB-KW"/>
</dbReference>
<dbReference type="CDD" id="cd03528">
    <property type="entry name" value="Rieske_RO_ferredoxin"/>
    <property type="match status" value="1"/>
</dbReference>
<dbReference type="AlphaFoldDB" id="A0A1H2R7R2"/>
<dbReference type="PANTHER" id="PTHR21266:SF60">
    <property type="entry name" value="3-KETOSTEROID-9-ALPHA-MONOOXYGENASE, OXYGENASE COMPONENT"/>
    <property type="match status" value="1"/>
</dbReference>
<keyword evidence="3" id="KW-0560">Oxidoreductase</keyword>
<keyword evidence="4" id="KW-0408">Iron</keyword>
<dbReference type="GO" id="GO:0004497">
    <property type="term" value="F:monooxygenase activity"/>
    <property type="evidence" value="ECO:0007669"/>
    <property type="project" value="UniProtKB-ARBA"/>
</dbReference>
<keyword evidence="5" id="KW-0411">Iron-sulfur</keyword>